<evidence type="ECO:0000313" key="8">
    <source>
        <dbReference type="EMBL" id="GGP21451.1"/>
    </source>
</evidence>
<keyword evidence="4" id="KW-0227">DNA damage</keyword>
<dbReference type="CDD" id="cd06445">
    <property type="entry name" value="ATase"/>
    <property type="match status" value="1"/>
</dbReference>
<dbReference type="GO" id="GO:0032259">
    <property type="term" value="P:methylation"/>
    <property type="evidence" value="ECO:0007669"/>
    <property type="project" value="UniProtKB-KW"/>
</dbReference>
<evidence type="ECO:0000256" key="1">
    <source>
        <dbReference type="ARBA" id="ARBA00001286"/>
    </source>
</evidence>
<sequence>MMLCPPCAAMSDSPRTFNDDFSEYHYDAVIDSPVARLGLIARQGALARIDFTLPDTPLQPPQDPLLIEAARQLQAWFADPNFVFDLPLKLSGSAHEMAVWEQIAQIPCGETRTYADIATAIGSVARAVGGACGQNPVPLIIPCHRVVAASGVGGFNAHRGGVDWVPIKRQLLLKETRDLFSDL</sequence>
<evidence type="ECO:0000256" key="2">
    <source>
        <dbReference type="ARBA" id="ARBA00022603"/>
    </source>
</evidence>
<comment type="catalytic activity">
    <reaction evidence="6">
        <text>a 6-O-methyl-2'-deoxyguanosine in DNA + L-cysteinyl-[protein] = S-methyl-L-cysteinyl-[protein] + a 2'-deoxyguanosine in DNA</text>
        <dbReference type="Rhea" id="RHEA:24000"/>
        <dbReference type="Rhea" id="RHEA-COMP:10131"/>
        <dbReference type="Rhea" id="RHEA-COMP:10132"/>
        <dbReference type="Rhea" id="RHEA-COMP:11367"/>
        <dbReference type="Rhea" id="RHEA-COMP:11368"/>
        <dbReference type="ChEBI" id="CHEBI:29950"/>
        <dbReference type="ChEBI" id="CHEBI:82612"/>
        <dbReference type="ChEBI" id="CHEBI:85445"/>
        <dbReference type="ChEBI" id="CHEBI:85448"/>
        <dbReference type="EC" id="2.1.1.63"/>
    </reaction>
</comment>
<keyword evidence="5" id="KW-0234">DNA repair</keyword>
<reference evidence="9" key="1">
    <citation type="journal article" date="2019" name="Int. J. Syst. Evol. Microbiol.">
        <title>The Global Catalogue of Microorganisms (GCM) 10K type strain sequencing project: providing services to taxonomists for standard genome sequencing and annotation.</title>
        <authorList>
            <consortium name="The Broad Institute Genomics Platform"/>
            <consortium name="The Broad Institute Genome Sequencing Center for Infectious Disease"/>
            <person name="Wu L."/>
            <person name="Ma J."/>
        </authorList>
    </citation>
    <scope>NUCLEOTIDE SEQUENCE [LARGE SCALE GENOMIC DNA]</scope>
    <source>
        <strain evidence="9">CGMCC 1.8859</strain>
    </source>
</reference>
<name>A0ABQ2P964_9NEIS</name>
<dbReference type="InterPro" id="IPR036217">
    <property type="entry name" value="MethylDNA_cys_MeTrfase_DNAb"/>
</dbReference>
<dbReference type="SUPFAM" id="SSF53155">
    <property type="entry name" value="Methylated DNA-protein cysteine methyltransferase domain"/>
    <property type="match status" value="1"/>
</dbReference>
<dbReference type="InterPro" id="IPR014048">
    <property type="entry name" value="MethylDNA_cys_MeTrfase_DNA-bd"/>
</dbReference>
<dbReference type="InterPro" id="IPR036388">
    <property type="entry name" value="WH-like_DNA-bd_sf"/>
</dbReference>
<keyword evidence="2 8" id="KW-0489">Methyltransferase</keyword>
<organism evidence="8 9">
    <name type="scientific">Silvimonas iriomotensis</name>
    <dbReference type="NCBI Taxonomy" id="449662"/>
    <lineage>
        <taxon>Bacteria</taxon>
        <taxon>Pseudomonadati</taxon>
        <taxon>Pseudomonadota</taxon>
        <taxon>Betaproteobacteria</taxon>
        <taxon>Neisseriales</taxon>
        <taxon>Chitinibacteraceae</taxon>
        <taxon>Silvimonas</taxon>
    </lineage>
</organism>
<evidence type="ECO:0000256" key="4">
    <source>
        <dbReference type="ARBA" id="ARBA00022763"/>
    </source>
</evidence>
<dbReference type="Pfam" id="PF01035">
    <property type="entry name" value="DNA_binding_1"/>
    <property type="match status" value="1"/>
</dbReference>
<proteinExistence type="predicted"/>
<dbReference type="InterPro" id="IPR001497">
    <property type="entry name" value="MethylDNA_cys_MeTrfase_AS"/>
</dbReference>
<gene>
    <name evidence="8" type="ORF">GCM10010970_20540</name>
</gene>
<dbReference type="GO" id="GO:0008168">
    <property type="term" value="F:methyltransferase activity"/>
    <property type="evidence" value="ECO:0007669"/>
    <property type="project" value="UniProtKB-KW"/>
</dbReference>
<dbReference type="Gene3D" id="3.30.160.70">
    <property type="entry name" value="Methylated DNA-protein cysteine methyltransferase domain"/>
    <property type="match status" value="1"/>
</dbReference>
<protein>
    <submittedName>
        <fullName evidence="8">Methylated-DNA--protein-cysteine methyltransferase</fullName>
    </submittedName>
</protein>
<dbReference type="PANTHER" id="PTHR10815">
    <property type="entry name" value="METHYLATED-DNA--PROTEIN-CYSTEINE METHYLTRANSFERASE"/>
    <property type="match status" value="1"/>
</dbReference>
<evidence type="ECO:0000256" key="6">
    <source>
        <dbReference type="ARBA" id="ARBA00049348"/>
    </source>
</evidence>
<dbReference type="InterPro" id="IPR036631">
    <property type="entry name" value="MGMT_N_sf"/>
</dbReference>
<dbReference type="EMBL" id="BMLX01000002">
    <property type="protein sequence ID" value="GGP21451.1"/>
    <property type="molecule type" value="Genomic_DNA"/>
</dbReference>
<evidence type="ECO:0000256" key="5">
    <source>
        <dbReference type="ARBA" id="ARBA00023204"/>
    </source>
</evidence>
<evidence type="ECO:0000259" key="7">
    <source>
        <dbReference type="Pfam" id="PF01035"/>
    </source>
</evidence>
<accession>A0ABQ2P964</accession>
<comment type="caution">
    <text evidence="8">The sequence shown here is derived from an EMBL/GenBank/DDBJ whole genome shotgun (WGS) entry which is preliminary data.</text>
</comment>
<dbReference type="PROSITE" id="PS00374">
    <property type="entry name" value="MGMT"/>
    <property type="match status" value="1"/>
</dbReference>
<feature type="domain" description="Methylated-DNA-[protein]-cysteine S-methyltransferase DNA binding" evidence="7">
    <location>
        <begin position="96"/>
        <end position="175"/>
    </location>
</feature>
<dbReference type="PANTHER" id="PTHR10815:SF13">
    <property type="entry name" value="METHYLATED-DNA--PROTEIN-CYSTEINE METHYLTRANSFERASE"/>
    <property type="match status" value="1"/>
</dbReference>
<evidence type="ECO:0000256" key="3">
    <source>
        <dbReference type="ARBA" id="ARBA00022679"/>
    </source>
</evidence>
<dbReference type="Proteomes" id="UP000637267">
    <property type="component" value="Unassembled WGS sequence"/>
</dbReference>
<evidence type="ECO:0000313" key="9">
    <source>
        <dbReference type="Proteomes" id="UP000637267"/>
    </source>
</evidence>
<keyword evidence="3" id="KW-0808">Transferase</keyword>
<keyword evidence="9" id="KW-1185">Reference proteome</keyword>
<dbReference type="SUPFAM" id="SSF46767">
    <property type="entry name" value="Methylated DNA-protein cysteine methyltransferase, C-terminal domain"/>
    <property type="match status" value="1"/>
</dbReference>
<dbReference type="Gene3D" id="1.10.10.10">
    <property type="entry name" value="Winged helix-like DNA-binding domain superfamily/Winged helix DNA-binding domain"/>
    <property type="match status" value="1"/>
</dbReference>
<dbReference type="NCBIfam" id="TIGR00589">
    <property type="entry name" value="ogt"/>
    <property type="match status" value="1"/>
</dbReference>
<comment type="catalytic activity">
    <reaction evidence="1">
        <text>a 4-O-methyl-thymidine in DNA + L-cysteinyl-[protein] = a thymidine in DNA + S-methyl-L-cysteinyl-[protein]</text>
        <dbReference type="Rhea" id="RHEA:53428"/>
        <dbReference type="Rhea" id="RHEA-COMP:10131"/>
        <dbReference type="Rhea" id="RHEA-COMP:10132"/>
        <dbReference type="Rhea" id="RHEA-COMP:13555"/>
        <dbReference type="Rhea" id="RHEA-COMP:13556"/>
        <dbReference type="ChEBI" id="CHEBI:29950"/>
        <dbReference type="ChEBI" id="CHEBI:82612"/>
        <dbReference type="ChEBI" id="CHEBI:137386"/>
        <dbReference type="ChEBI" id="CHEBI:137387"/>
        <dbReference type="EC" id="2.1.1.63"/>
    </reaction>
</comment>